<feature type="region of interest" description="Disordered" evidence="1">
    <location>
        <begin position="548"/>
        <end position="569"/>
    </location>
</feature>
<dbReference type="EMBL" id="OW240919">
    <property type="protein sequence ID" value="CAH2310522.1"/>
    <property type="molecule type" value="Genomic_DNA"/>
</dbReference>
<gene>
    <name evidence="3" type="ORF">PECUL_23A019114</name>
</gene>
<name>A0AAD1SUB8_PELCU</name>
<organism evidence="3 4">
    <name type="scientific">Pelobates cultripes</name>
    <name type="common">Western spadefoot toad</name>
    <dbReference type="NCBI Taxonomy" id="61616"/>
    <lineage>
        <taxon>Eukaryota</taxon>
        <taxon>Metazoa</taxon>
        <taxon>Chordata</taxon>
        <taxon>Craniata</taxon>
        <taxon>Vertebrata</taxon>
        <taxon>Euteleostomi</taxon>
        <taxon>Amphibia</taxon>
        <taxon>Batrachia</taxon>
        <taxon>Anura</taxon>
        <taxon>Pelobatoidea</taxon>
        <taxon>Pelobatidae</taxon>
        <taxon>Pelobates</taxon>
    </lineage>
</organism>
<dbReference type="InterPro" id="IPR004991">
    <property type="entry name" value="Aerolysin-like"/>
</dbReference>
<dbReference type="Pfam" id="PF14517">
    <property type="entry name" value="Tachylectin"/>
    <property type="match status" value="1"/>
</dbReference>
<protein>
    <recommendedName>
        <fullName evidence="2">Tachylectin 2 domain-containing protein</fullName>
    </recommendedName>
</protein>
<evidence type="ECO:0000259" key="2">
    <source>
        <dbReference type="Pfam" id="PF14517"/>
    </source>
</evidence>
<evidence type="ECO:0000256" key="1">
    <source>
        <dbReference type="SAM" id="MobiDB-lite"/>
    </source>
</evidence>
<dbReference type="SUPFAM" id="SSF56973">
    <property type="entry name" value="Aerolisin/ETX pore-forming domain"/>
    <property type="match status" value="1"/>
</dbReference>
<dbReference type="PANTHER" id="PTHR39244:SF5">
    <property type="entry name" value="NATTERIN-3-LIKE"/>
    <property type="match status" value="1"/>
</dbReference>
<keyword evidence="4" id="KW-1185">Reference proteome</keyword>
<dbReference type="Proteomes" id="UP001295444">
    <property type="component" value="Chromosome 08"/>
</dbReference>
<dbReference type="Pfam" id="PF03318">
    <property type="entry name" value="ETX_MTX2"/>
    <property type="match status" value="1"/>
</dbReference>
<dbReference type="CDD" id="cd20229">
    <property type="entry name" value="PFM_tachylectin-like"/>
    <property type="match status" value="1"/>
</dbReference>
<dbReference type="AlphaFoldDB" id="A0AAD1SUB8"/>
<dbReference type="PANTHER" id="PTHR39244">
    <property type="entry name" value="NATTERIN-4"/>
    <property type="match status" value="1"/>
</dbReference>
<feature type="domain" description="Tachylectin 2" evidence="2">
    <location>
        <begin position="16"/>
        <end position="235"/>
    </location>
</feature>
<feature type="region of interest" description="Disordered" evidence="1">
    <location>
        <begin position="760"/>
        <end position="795"/>
    </location>
</feature>
<accession>A0AAD1SUB8</accession>
<dbReference type="InterPro" id="IPR023294">
    <property type="entry name" value="Tachylectin2"/>
</dbReference>
<dbReference type="Gene3D" id="2.115.10.10">
    <property type="entry name" value="Tachylectin 2"/>
    <property type="match status" value="1"/>
</dbReference>
<dbReference type="InterPro" id="IPR053237">
    <property type="entry name" value="Natterin_C"/>
</dbReference>
<feature type="region of interest" description="Disordered" evidence="1">
    <location>
        <begin position="959"/>
        <end position="993"/>
    </location>
</feature>
<dbReference type="SUPFAM" id="SSF50934">
    <property type="entry name" value="Tachylectin-2"/>
    <property type="match status" value="1"/>
</dbReference>
<reference evidence="3" key="1">
    <citation type="submission" date="2022-03" db="EMBL/GenBank/DDBJ databases">
        <authorList>
            <person name="Alioto T."/>
            <person name="Alioto T."/>
            <person name="Gomez Garrido J."/>
        </authorList>
    </citation>
    <scope>NUCLEOTIDE SEQUENCE</scope>
</reference>
<proteinExistence type="predicted"/>
<feature type="compositionally biased region" description="Basic and acidic residues" evidence="1">
    <location>
        <begin position="960"/>
        <end position="970"/>
    </location>
</feature>
<evidence type="ECO:0000313" key="3">
    <source>
        <dbReference type="EMBL" id="CAH2310522.1"/>
    </source>
</evidence>
<feature type="compositionally biased region" description="Polar residues" evidence="1">
    <location>
        <begin position="971"/>
        <end position="991"/>
    </location>
</feature>
<dbReference type="Gene3D" id="2.170.15.10">
    <property type="entry name" value="Proaerolysin, chain A, domain 3"/>
    <property type="match status" value="1"/>
</dbReference>
<dbReference type="InterPro" id="IPR036813">
    <property type="entry name" value="Tachylectin2_sf"/>
</dbReference>
<evidence type="ECO:0000313" key="4">
    <source>
        <dbReference type="Proteomes" id="UP001295444"/>
    </source>
</evidence>
<sequence>MDTPDTIMFAVKDYVARAGLPPKDRLDSFEARSKIVGKLNNVSKFAFNPEGVLFAVRGTELFTGAMPSNPNLDWFSTAKRVGKSDWDRFKFVFFDSNGLLYAATKNGEFYKGPAPSNENVSWLYGQATKIGTDGWNDFYALFFDPKGILYAVTKDDKLVMRSPPTKANDEWLRSSTTIGNGGWRILTHFMAFSPEFDLWCVDSMNGKIYKGQAPTVDNTSYLKNAQNLGWDYNQYPLLSFTIDKTILSIVSLEFLPDSGKILSQGTEVVQSQIYVNKSSTPLKHTFSFSKTMTESSTFSQQHGFTVSVGAEMSFKAGVPFIGETESKISINMSTTHTWNFSKTNETQTTFTSSTDVAVPGGHSIRMVASVTKGDMDVPYRAKIRTLFGYETTIQGTWKGVTYYNLMIVTHDLHLPPARGTPNSQGELGWVRFGIISSSFSILDKPVLYENPLMNRAGEPIPEHPVCTDRTGEPIPEHPVCTDRTGEWIPEHPVYIDMTGELIPEHPVCTDWTGELIPEHPVCTDRTGERIPEHPVYIDRTGELIPEHPVCTDRTGEPIPEHPVCTDRTGERIPEHPVYIDRRGELIPEHPVYIDRTGVLIPEHPVCTDRRGELIPEHPVCTDRTGERIPEHPVYIDRAEEQIPEHPVYIDRTGEPIPEHPVCTDRRGELIPEHPVCTDRTGERIPEHPVYIDRAEEQIPEHPVYIDRTGEPIPEHPVCTDRRGELIPEHPVCTDRTGERIPEHPVYIDRAEEQIPEHPVCTDRTGERIPEHPVYTDRTGEPIPEHPVYIDRTGEPIPEHPVYIDRTGEPIPEHPVYTDRAEEPISEHSVCIDRIIYKKQLIKLIRRQTQANSDLYFLTHCKKMNLIPNRLQIKNPLLTTRNSPYAENLCRWTSEKLPNNLIHQLYGRKQKLLCYKQSLFQDLQQVTSETKAMETEMDYFYRKQQHSLIRKKNKILAGLTQHKESPNERSTDCTIENQLTPTGTTNDPNQTEPAKYQEHCMDNTRIVNLSNNHLSITGKSVLSKRLTFCPSTKLDQTQLFSDLEEFFRKIRLNEFFYDKNNHNSQPG</sequence>